<keyword evidence="6 7" id="KW-0472">Membrane</keyword>
<dbReference type="SUPFAM" id="SSF82689">
    <property type="entry name" value="Mechanosensitive channel protein MscS (YggB), C-terminal domain"/>
    <property type="match status" value="1"/>
</dbReference>
<sequence>MKYVLLWALISMLAQPLHGQSMDTPDLPHVTRLMQQMDSTHTADSLRRVALQAEIQALTGSQQARHRDALMAKLNAMVTQDSLHQLKRRHQLRAMKASSHGAPVAPFGDTLFMVYTRVGSFGPEDRVKAISEKIVQLYEDFKFQPDSLQVSISEMSPEIVFHDQLIMSINELEAMWYEEKPVTLAIRYRDAIRQAIRGEREEHSLTSLLTRVASILLILLGIYVMIRLINKLFKRILVRLARLKGNAIRGIRIKGYQLLDSARELKVIVFLVNILRLFIIALTLYIALPLLFSVFPWTRSIADKLIDWILSPVQAVLWGLIDYLPNLFAIAVILAVTHYVIKFLGFIAGEIESQVLNIQGFYPDWAKPTFNIVRFLLWVFSFIVIFPYLPGSDSPVFRGVSVFLGVIFSLGSSSAISNAVAGLVITYMRPFKVGDRVKIGDVSGDVVEKSMLVTRIRTIKNEEITIPNSTILTGHTINYTTSAQERGLILHSTVTIGYDVPWKQVHELLIAAALKTTGIFVDENHRPFVFQTSLDDFYVAYQINLHTQDSQQMTAIYSSLHQNIQDAFNEAGVEIMSPHYRSARDGNRTTVPARYLPADYQAPTFKISTDSTDASDKKTQ</sequence>
<organism evidence="11 12">
    <name type="scientific">Chryseolinea lacunae</name>
    <dbReference type="NCBI Taxonomy" id="2801331"/>
    <lineage>
        <taxon>Bacteria</taxon>
        <taxon>Pseudomonadati</taxon>
        <taxon>Bacteroidota</taxon>
        <taxon>Cytophagia</taxon>
        <taxon>Cytophagales</taxon>
        <taxon>Fulvivirgaceae</taxon>
        <taxon>Chryseolinea</taxon>
    </lineage>
</organism>
<dbReference type="InterPro" id="IPR010920">
    <property type="entry name" value="LSM_dom_sf"/>
</dbReference>
<evidence type="ECO:0000256" key="7">
    <source>
        <dbReference type="SAM" id="Phobius"/>
    </source>
</evidence>
<evidence type="ECO:0000256" key="2">
    <source>
        <dbReference type="ARBA" id="ARBA00008017"/>
    </source>
</evidence>
<dbReference type="Gene3D" id="1.10.287.1260">
    <property type="match status" value="1"/>
</dbReference>
<comment type="similarity">
    <text evidence="2">Belongs to the MscS (TC 1.A.23) family.</text>
</comment>
<protein>
    <submittedName>
        <fullName evidence="11">Mechanosensitive ion channel</fullName>
    </submittedName>
</protein>
<dbReference type="Pfam" id="PF00924">
    <property type="entry name" value="MS_channel_2nd"/>
    <property type="match status" value="1"/>
</dbReference>
<comment type="subcellular location">
    <subcellularLocation>
        <location evidence="1">Cell membrane</location>
        <topology evidence="1">Multi-pass membrane protein</topology>
    </subcellularLocation>
</comment>
<evidence type="ECO:0000256" key="4">
    <source>
        <dbReference type="ARBA" id="ARBA00022692"/>
    </source>
</evidence>
<keyword evidence="8" id="KW-0732">Signal</keyword>
<feature type="signal peptide" evidence="8">
    <location>
        <begin position="1"/>
        <end position="19"/>
    </location>
</feature>
<evidence type="ECO:0000256" key="3">
    <source>
        <dbReference type="ARBA" id="ARBA00022475"/>
    </source>
</evidence>
<evidence type="ECO:0000313" key="11">
    <source>
        <dbReference type="EMBL" id="MBL0744171.1"/>
    </source>
</evidence>
<accession>A0ABS1L0T3</accession>
<dbReference type="Proteomes" id="UP000613030">
    <property type="component" value="Unassembled WGS sequence"/>
</dbReference>
<keyword evidence="12" id="KW-1185">Reference proteome</keyword>
<dbReference type="PANTHER" id="PTHR30221">
    <property type="entry name" value="SMALL-CONDUCTANCE MECHANOSENSITIVE CHANNEL"/>
    <property type="match status" value="1"/>
</dbReference>
<dbReference type="PANTHER" id="PTHR30221:SF18">
    <property type="entry name" value="SLL0590 PROTEIN"/>
    <property type="match status" value="1"/>
</dbReference>
<evidence type="ECO:0000259" key="10">
    <source>
        <dbReference type="Pfam" id="PF21082"/>
    </source>
</evidence>
<feature type="transmembrane region" description="Helical" evidence="7">
    <location>
        <begin position="402"/>
        <end position="428"/>
    </location>
</feature>
<evidence type="ECO:0000313" key="12">
    <source>
        <dbReference type="Proteomes" id="UP000613030"/>
    </source>
</evidence>
<gene>
    <name evidence="11" type="ORF">JI741_23265</name>
</gene>
<evidence type="ECO:0000259" key="9">
    <source>
        <dbReference type="Pfam" id="PF00924"/>
    </source>
</evidence>
<dbReference type="InterPro" id="IPR045275">
    <property type="entry name" value="MscS_archaea/bacteria_type"/>
</dbReference>
<dbReference type="Gene3D" id="3.30.70.100">
    <property type="match status" value="1"/>
</dbReference>
<evidence type="ECO:0000256" key="5">
    <source>
        <dbReference type="ARBA" id="ARBA00022989"/>
    </source>
</evidence>
<dbReference type="InterPro" id="IPR023408">
    <property type="entry name" value="MscS_beta-dom_sf"/>
</dbReference>
<dbReference type="RefSeq" id="WP_202013812.1">
    <property type="nucleotide sequence ID" value="NZ_JAERRB010000009.1"/>
</dbReference>
<name>A0ABS1L0T3_9BACT</name>
<keyword evidence="5 7" id="KW-1133">Transmembrane helix</keyword>
<feature type="domain" description="Mechanosensitive ion channel MscS C-terminal" evidence="10">
    <location>
        <begin position="493"/>
        <end position="575"/>
    </location>
</feature>
<feature type="transmembrane region" description="Helical" evidence="7">
    <location>
        <begin position="327"/>
        <end position="351"/>
    </location>
</feature>
<proteinExistence type="inferred from homology"/>
<feature type="transmembrane region" description="Helical" evidence="7">
    <location>
        <begin position="267"/>
        <end position="288"/>
    </location>
</feature>
<feature type="chain" id="PRO_5046896478" evidence="8">
    <location>
        <begin position="20"/>
        <end position="620"/>
    </location>
</feature>
<evidence type="ECO:0000256" key="1">
    <source>
        <dbReference type="ARBA" id="ARBA00004651"/>
    </source>
</evidence>
<reference evidence="11 12" key="1">
    <citation type="submission" date="2021-01" db="EMBL/GenBank/DDBJ databases">
        <title>Chryseolinea sp. Jin1 Genome sequencing and assembly.</title>
        <authorList>
            <person name="Kim I."/>
        </authorList>
    </citation>
    <scope>NUCLEOTIDE SEQUENCE [LARGE SCALE GENOMIC DNA]</scope>
    <source>
        <strain evidence="11 12">Jin1</strain>
    </source>
</reference>
<feature type="transmembrane region" description="Helical" evidence="7">
    <location>
        <begin position="208"/>
        <end position="229"/>
    </location>
</feature>
<dbReference type="Gene3D" id="2.30.30.60">
    <property type="match status" value="1"/>
</dbReference>
<dbReference type="InterPro" id="IPR006685">
    <property type="entry name" value="MscS_channel_2nd"/>
</dbReference>
<dbReference type="InterPro" id="IPR011066">
    <property type="entry name" value="MscS_channel_C_sf"/>
</dbReference>
<evidence type="ECO:0000256" key="6">
    <source>
        <dbReference type="ARBA" id="ARBA00023136"/>
    </source>
</evidence>
<keyword evidence="3" id="KW-1003">Cell membrane</keyword>
<keyword evidence="4 7" id="KW-0812">Transmembrane</keyword>
<feature type="domain" description="Mechanosensitive ion channel MscS" evidence="9">
    <location>
        <begin position="415"/>
        <end position="480"/>
    </location>
</feature>
<dbReference type="SUPFAM" id="SSF50182">
    <property type="entry name" value="Sm-like ribonucleoproteins"/>
    <property type="match status" value="1"/>
</dbReference>
<dbReference type="Pfam" id="PF21082">
    <property type="entry name" value="MS_channel_3rd"/>
    <property type="match status" value="1"/>
</dbReference>
<evidence type="ECO:0000256" key="8">
    <source>
        <dbReference type="SAM" id="SignalP"/>
    </source>
</evidence>
<comment type="caution">
    <text evidence="11">The sequence shown here is derived from an EMBL/GenBank/DDBJ whole genome shotgun (WGS) entry which is preliminary data.</text>
</comment>
<dbReference type="InterPro" id="IPR049278">
    <property type="entry name" value="MS_channel_C"/>
</dbReference>
<feature type="transmembrane region" description="Helical" evidence="7">
    <location>
        <begin position="372"/>
        <end position="390"/>
    </location>
</feature>
<dbReference type="EMBL" id="JAERRB010000009">
    <property type="protein sequence ID" value="MBL0744171.1"/>
    <property type="molecule type" value="Genomic_DNA"/>
</dbReference>